<feature type="transmembrane region" description="Helical" evidence="1">
    <location>
        <begin position="23"/>
        <end position="44"/>
    </location>
</feature>
<organism evidence="2 3">
    <name type="scientific">Aromatoleum evansii</name>
    <name type="common">Azoarcus evansii</name>
    <dbReference type="NCBI Taxonomy" id="59406"/>
    <lineage>
        <taxon>Bacteria</taxon>
        <taxon>Pseudomonadati</taxon>
        <taxon>Pseudomonadota</taxon>
        <taxon>Betaproteobacteria</taxon>
        <taxon>Rhodocyclales</taxon>
        <taxon>Rhodocyclaceae</taxon>
        <taxon>Aromatoleum</taxon>
    </lineage>
</organism>
<keyword evidence="1" id="KW-0812">Transmembrane</keyword>
<dbReference type="InterPro" id="IPR036249">
    <property type="entry name" value="Thioredoxin-like_sf"/>
</dbReference>
<evidence type="ECO:0000313" key="2">
    <source>
        <dbReference type="EMBL" id="WRL45573.1"/>
    </source>
</evidence>
<dbReference type="EMBL" id="CP141259">
    <property type="protein sequence ID" value="WRL45573.1"/>
    <property type="molecule type" value="Genomic_DNA"/>
</dbReference>
<name>A0ABZ1AI75_AROEV</name>
<evidence type="ECO:0000313" key="3">
    <source>
        <dbReference type="Proteomes" id="UP001626593"/>
    </source>
</evidence>
<gene>
    <name evidence="2" type="ORF">U5817_20570</name>
</gene>
<keyword evidence="1" id="KW-0472">Membrane</keyword>
<dbReference type="Proteomes" id="UP001626593">
    <property type="component" value="Chromosome"/>
</dbReference>
<proteinExistence type="predicted"/>
<protein>
    <recommendedName>
        <fullName evidence="4">Transmembrane protein</fullName>
    </recommendedName>
</protein>
<evidence type="ECO:0008006" key="4">
    <source>
        <dbReference type="Google" id="ProtNLM"/>
    </source>
</evidence>
<keyword evidence="3" id="KW-1185">Reference proteome</keyword>
<accession>A0ABZ1AI75</accession>
<dbReference type="RefSeq" id="WP_407278648.1">
    <property type="nucleotide sequence ID" value="NZ_CP141259.1"/>
</dbReference>
<sequence length="217" mass="23471">MTSASLSELPPAAARTRAGRRTLLLLALVCVLPVLASYFAYYVWQPDGRSNYGELLVPAPLAAARLAGVAGQPDFSAAEFEGRWTLLFTAPGACERPCAEALYLMRQVRLAQGEAMGRVGRLWLVTDAAVPESGTLAAHEGLRVARSAPAWLAQLPGAERGRHVYLVDPRGQVMMRFPESADPRRVIKDLQRLLKYSALGRGQVVHPAGLGEERAAQ</sequence>
<keyword evidence="1" id="KW-1133">Transmembrane helix</keyword>
<reference evidence="2 3" key="1">
    <citation type="submission" date="2023-12" db="EMBL/GenBank/DDBJ databases">
        <title>A. evansii MAY27, complete genome.</title>
        <authorList>
            <person name="Wang Y."/>
        </authorList>
    </citation>
    <scope>NUCLEOTIDE SEQUENCE [LARGE SCALE GENOMIC DNA]</scope>
    <source>
        <strain evidence="2 3">MAY27</strain>
    </source>
</reference>
<dbReference type="SUPFAM" id="SSF52833">
    <property type="entry name" value="Thioredoxin-like"/>
    <property type="match status" value="1"/>
</dbReference>
<evidence type="ECO:0000256" key="1">
    <source>
        <dbReference type="SAM" id="Phobius"/>
    </source>
</evidence>